<evidence type="ECO:0000313" key="4">
    <source>
        <dbReference type="Proteomes" id="UP000612349"/>
    </source>
</evidence>
<dbReference type="Pfam" id="PF13561">
    <property type="entry name" value="adh_short_C2"/>
    <property type="match status" value="1"/>
</dbReference>
<dbReference type="PANTHER" id="PTHR42760">
    <property type="entry name" value="SHORT-CHAIN DEHYDROGENASES/REDUCTASES FAMILY MEMBER"/>
    <property type="match status" value="1"/>
</dbReference>
<gene>
    <name evidence="3" type="primary">fabG</name>
    <name evidence="3" type="ORF">GCM10010990_33290</name>
</gene>
<evidence type="ECO:0000313" key="3">
    <source>
        <dbReference type="EMBL" id="GGD80758.1"/>
    </source>
</evidence>
<evidence type="ECO:0000256" key="1">
    <source>
        <dbReference type="ARBA" id="ARBA00006484"/>
    </source>
</evidence>
<comment type="similarity">
    <text evidence="1">Belongs to the short-chain dehydrogenases/reductases (SDR) family.</text>
</comment>
<dbReference type="AlphaFoldDB" id="A0A917DZ38"/>
<comment type="caution">
    <text evidence="3">The sequence shown here is derived from an EMBL/GenBank/DDBJ whole genome shotgun (WGS) entry which is preliminary data.</text>
</comment>
<sequence length="281" mass="29283">MRDLTGKTAVVLGASAEGGTGWGIAEALAQAGANVVVGARSMGPLQKLADKIGGLAVKCDAGSEDDISAMGDAAAEKYGKIDIAVNSAATPTLSMIRDITPELMQQAVSTNLFGMTYFVKHMARHMPDGGAMVLISSMSATHPIEPHFAYAAAKAGMECMIKYAAREFADQKIRVNGIRIATVYSDMAKSHYDSPGITERFVHEIPAGRLGLPSDMADTVLWLAGNDYITGSMLDIAGGNQINRFPFLSELPGSGASYEGAGALADRESGKGFDAGSLSKG</sequence>
<protein>
    <submittedName>
        <fullName evidence="3">3-oxoacyl-[acyl-carrier-protein] reductase</fullName>
    </submittedName>
</protein>
<keyword evidence="4" id="KW-1185">Reference proteome</keyword>
<dbReference type="CDD" id="cd05233">
    <property type="entry name" value="SDR_c"/>
    <property type="match status" value="1"/>
</dbReference>
<keyword evidence="2" id="KW-0560">Oxidoreductase</keyword>
<dbReference type="SUPFAM" id="SSF51735">
    <property type="entry name" value="NAD(P)-binding Rossmann-fold domains"/>
    <property type="match status" value="1"/>
</dbReference>
<organism evidence="3 4">
    <name type="scientific">Croceicoccus mobilis</name>
    <dbReference type="NCBI Taxonomy" id="1703339"/>
    <lineage>
        <taxon>Bacteria</taxon>
        <taxon>Pseudomonadati</taxon>
        <taxon>Pseudomonadota</taxon>
        <taxon>Alphaproteobacteria</taxon>
        <taxon>Sphingomonadales</taxon>
        <taxon>Erythrobacteraceae</taxon>
        <taxon>Croceicoccus</taxon>
    </lineage>
</organism>
<dbReference type="Proteomes" id="UP000612349">
    <property type="component" value="Unassembled WGS sequence"/>
</dbReference>
<dbReference type="GO" id="GO:0048038">
    <property type="term" value="F:quinone binding"/>
    <property type="evidence" value="ECO:0007669"/>
    <property type="project" value="TreeGrafter"/>
</dbReference>
<dbReference type="InterPro" id="IPR036291">
    <property type="entry name" value="NAD(P)-bd_dom_sf"/>
</dbReference>
<dbReference type="InterPro" id="IPR002347">
    <property type="entry name" value="SDR_fam"/>
</dbReference>
<proteinExistence type="inferred from homology"/>
<dbReference type="GO" id="GO:0006633">
    <property type="term" value="P:fatty acid biosynthetic process"/>
    <property type="evidence" value="ECO:0007669"/>
    <property type="project" value="TreeGrafter"/>
</dbReference>
<dbReference type="PANTHER" id="PTHR42760:SF133">
    <property type="entry name" value="3-OXOACYL-[ACYL-CARRIER-PROTEIN] REDUCTASE"/>
    <property type="match status" value="1"/>
</dbReference>
<name>A0A917DZ38_9SPHN</name>
<evidence type="ECO:0000256" key="2">
    <source>
        <dbReference type="ARBA" id="ARBA00023002"/>
    </source>
</evidence>
<dbReference type="PRINTS" id="PR00081">
    <property type="entry name" value="GDHRDH"/>
</dbReference>
<dbReference type="Gene3D" id="3.40.50.720">
    <property type="entry name" value="NAD(P)-binding Rossmann-like Domain"/>
    <property type="match status" value="1"/>
</dbReference>
<reference evidence="3" key="2">
    <citation type="submission" date="2020-09" db="EMBL/GenBank/DDBJ databases">
        <authorList>
            <person name="Sun Q."/>
            <person name="Zhou Y."/>
        </authorList>
    </citation>
    <scope>NUCLEOTIDE SEQUENCE</scope>
    <source>
        <strain evidence="3">CGMCC 1.15360</strain>
    </source>
</reference>
<reference evidence="3" key="1">
    <citation type="journal article" date="2014" name="Int. J. Syst. Evol. Microbiol.">
        <title>Complete genome sequence of Corynebacterium casei LMG S-19264T (=DSM 44701T), isolated from a smear-ripened cheese.</title>
        <authorList>
            <consortium name="US DOE Joint Genome Institute (JGI-PGF)"/>
            <person name="Walter F."/>
            <person name="Albersmeier A."/>
            <person name="Kalinowski J."/>
            <person name="Ruckert C."/>
        </authorList>
    </citation>
    <scope>NUCLEOTIDE SEQUENCE</scope>
    <source>
        <strain evidence="3">CGMCC 1.15360</strain>
    </source>
</reference>
<dbReference type="PRINTS" id="PR00080">
    <property type="entry name" value="SDRFAMILY"/>
</dbReference>
<accession>A0A917DZ38</accession>
<dbReference type="RefSeq" id="WP_066770674.1">
    <property type="nucleotide sequence ID" value="NZ_BMIP01000009.1"/>
</dbReference>
<dbReference type="GO" id="GO:0016616">
    <property type="term" value="F:oxidoreductase activity, acting on the CH-OH group of donors, NAD or NADP as acceptor"/>
    <property type="evidence" value="ECO:0007669"/>
    <property type="project" value="TreeGrafter"/>
</dbReference>
<dbReference type="EMBL" id="BMIP01000009">
    <property type="protein sequence ID" value="GGD80758.1"/>
    <property type="molecule type" value="Genomic_DNA"/>
</dbReference>